<dbReference type="CDD" id="cd02440">
    <property type="entry name" value="AdoMet_MTases"/>
    <property type="match status" value="1"/>
</dbReference>
<dbReference type="AlphaFoldDB" id="E9FDC5"/>
<dbReference type="EMBL" id="ADNJ02000026">
    <property type="protein sequence ID" value="EFY94264.1"/>
    <property type="molecule type" value="Genomic_DNA"/>
</dbReference>
<dbReference type="HOGENOM" id="CLU_1740982_0_0_1"/>
<dbReference type="GO" id="GO:0008168">
    <property type="term" value="F:methyltransferase activity"/>
    <property type="evidence" value="ECO:0007669"/>
    <property type="project" value="UniProtKB-KW"/>
</dbReference>
<keyword evidence="1" id="KW-0489">Methyltransferase</keyword>
<accession>E9FDC5</accession>
<gene>
    <name evidence="1" type="ORF">MAA_10274</name>
</gene>
<organism evidence="1 2">
    <name type="scientific">Metarhizium robertsii (strain ARSEF 23 / ATCC MYA-3075)</name>
    <name type="common">Metarhizium anisopliae (strain ARSEF 23)</name>
    <dbReference type="NCBI Taxonomy" id="655844"/>
    <lineage>
        <taxon>Eukaryota</taxon>
        <taxon>Fungi</taxon>
        <taxon>Dikarya</taxon>
        <taxon>Ascomycota</taxon>
        <taxon>Pezizomycotina</taxon>
        <taxon>Sordariomycetes</taxon>
        <taxon>Hypocreomycetidae</taxon>
        <taxon>Hypocreales</taxon>
        <taxon>Clavicipitaceae</taxon>
        <taxon>Metarhizium</taxon>
    </lineage>
</organism>
<keyword evidence="2" id="KW-1185">Reference proteome</keyword>
<dbReference type="GeneID" id="19264560"/>
<evidence type="ECO:0000313" key="1">
    <source>
        <dbReference type="EMBL" id="EFY94264.1"/>
    </source>
</evidence>
<sequence>MDFILFQMTPLNNSGSLPSIAISRSTSPARHIPQYLASSGSNGGHGLHFAPIQPNGKSVLDMGTGTGDWVIDMGKLYRGAVIIGTDLSPIQRRKEVSIDARSILSYDNVPVNVEWIMDDLELEWVDPTLYHYIHCIMACRNPTLQSGVLR</sequence>
<keyword evidence="1" id="KW-0808">Transferase</keyword>
<comment type="caution">
    <text evidence="1">The sequence shown here is derived from an EMBL/GenBank/DDBJ whole genome shotgun (WGS) entry which is preliminary data.</text>
</comment>
<dbReference type="Proteomes" id="UP000002498">
    <property type="component" value="Unassembled WGS sequence"/>
</dbReference>
<dbReference type="SUPFAM" id="SSF53335">
    <property type="entry name" value="S-adenosyl-L-methionine-dependent methyltransferases"/>
    <property type="match status" value="1"/>
</dbReference>
<protein>
    <submittedName>
        <fullName evidence="1">TAM domain methyltransferase</fullName>
    </submittedName>
</protein>
<reference evidence="1 2" key="1">
    <citation type="journal article" date="2011" name="PLoS Genet.">
        <title>Genome sequencing and comparative transcriptomics of the model entomopathogenic fungi Metarhizium anisopliae and M. acridum.</title>
        <authorList>
            <person name="Gao Q."/>
            <person name="Jin K."/>
            <person name="Ying S.H."/>
            <person name="Zhang Y."/>
            <person name="Xiao G."/>
            <person name="Shang Y."/>
            <person name="Duan Z."/>
            <person name="Hu X."/>
            <person name="Xie X.Q."/>
            <person name="Zhou G."/>
            <person name="Peng G."/>
            <person name="Luo Z."/>
            <person name="Huang W."/>
            <person name="Wang B."/>
            <person name="Fang W."/>
            <person name="Wang S."/>
            <person name="Zhong Y."/>
            <person name="Ma L.J."/>
            <person name="St Leger R.J."/>
            <person name="Zhao G.P."/>
            <person name="Pei Y."/>
            <person name="Feng M.G."/>
            <person name="Xia Y."/>
            <person name="Wang C."/>
        </authorList>
    </citation>
    <scope>NUCLEOTIDE SEQUENCE [LARGE SCALE GENOMIC DNA]</scope>
    <source>
        <strain evidence="2">ARSEF 23 / ATCC MYA-3075</strain>
    </source>
</reference>
<dbReference type="Gene3D" id="3.40.50.150">
    <property type="entry name" value="Vaccinia Virus protein VP39"/>
    <property type="match status" value="1"/>
</dbReference>
<dbReference type="OrthoDB" id="3537229at2759"/>
<dbReference type="KEGG" id="maj:MAA_10274"/>
<dbReference type="GO" id="GO:0032259">
    <property type="term" value="P:methylation"/>
    <property type="evidence" value="ECO:0007669"/>
    <property type="project" value="UniProtKB-KW"/>
</dbReference>
<dbReference type="InterPro" id="IPR029063">
    <property type="entry name" value="SAM-dependent_MTases_sf"/>
</dbReference>
<dbReference type="Pfam" id="PF13489">
    <property type="entry name" value="Methyltransf_23"/>
    <property type="match status" value="1"/>
</dbReference>
<name>E9FDC5_METRA</name>
<evidence type="ECO:0000313" key="2">
    <source>
        <dbReference type="Proteomes" id="UP000002498"/>
    </source>
</evidence>
<reference evidence="1 2" key="2">
    <citation type="journal article" date="2014" name="Proc. Natl. Acad. Sci. U.S.A.">
        <title>Trajectory and genomic determinants of fungal-pathogen speciation and host adaptation.</title>
        <authorList>
            <person name="Hu X."/>
            <person name="Xiao G."/>
            <person name="Zheng P."/>
            <person name="Shang Y."/>
            <person name="Su Y."/>
            <person name="Zhang X."/>
            <person name="Liu X."/>
            <person name="Zhan S."/>
            <person name="St Leger R.J."/>
            <person name="Wang C."/>
        </authorList>
    </citation>
    <scope>GENOME REANNOTATION</scope>
    <source>
        <strain evidence="2">ARSEF 23 / ATCC MYA-3075</strain>
    </source>
</reference>
<dbReference type="RefSeq" id="XP_007826463.1">
    <property type="nucleotide sequence ID" value="XM_007828272.1"/>
</dbReference>
<proteinExistence type="predicted"/>